<dbReference type="InterPro" id="IPR004099">
    <property type="entry name" value="Pyr_nucl-diS_OxRdtase_dimer"/>
</dbReference>
<feature type="active site" description="Proton acceptor" evidence="4">
    <location>
        <position position="461"/>
    </location>
</feature>
<evidence type="ECO:0000256" key="4">
    <source>
        <dbReference type="PIRSR" id="PIRSR000350-2"/>
    </source>
</evidence>
<feature type="binding site" evidence="5">
    <location>
        <begin position="149"/>
        <end position="151"/>
    </location>
    <ligand>
        <name>FAD</name>
        <dbReference type="ChEBI" id="CHEBI:57692"/>
    </ligand>
</feature>
<dbReference type="SUPFAM" id="SSF51905">
    <property type="entry name" value="FAD/NAD(P)-binding domain"/>
    <property type="match status" value="1"/>
</dbReference>
<sequence length="496" mass="53818">MDDTEESPMQHREVDIAIIGAGSAGLSAWHAARKHSDSVVLIEGGEYGTTCARVGCMPSKLLIAAAEAAHQARDAGGFGIRVSGVEVDGRAVMARVREERDGFVGRVFTSMKRIPEEDRLTGHARFEDPHTLIVGEHTRVTARAVVIATGSRPTWPSMFDAAGDRLVTNDAVFEWEDLPESVAVFGPGVIGLELGQALHRLGVRLRMFGVGGALGPFQDEVVRDYADRTFSEEFSVDPDAKVESIERDGDAVVITFVERDSGETLTERFDYLLAATGRRTNVDRLGLENAGLALDDKGVPRFNRFTLQCLGEGDDPGHIFIAGDANQALPLLHEANSEGRIAGDNAGRFPELRAGRRNVPLAIVFTEPQMATVGEGHAELEKRLGGCDCLAVGEASFEDQGRAVVMRRNRGLMRLYGEHGSGEFLGAELFGPRVEHMAHLLAWALEQKLSVSEMLAMPWYHPVLEEGLRGGLRDLNANLQQGPAITERCMECGPGD</sequence>
<evidence type="ECO:0000256" key="5">
    <source>
        <dbReference type="PIRSR" id="PIRSR000350-3"/>
    </source>
</evidence>
<dbReference type="Gene3D" id="3.30.390.30">
    <property type="match status" value="1"/>
</dbReference>
<feature type="binding site" evidence="5">
    <location>
        <position position="60"/>
    </location>
    <ligand>
        <name>FAD</name>
        <dbReference type="ChEBI" id="CHEBI:57692"/>
    </ligand>
</feature>
<keyword evidence="2" id="KW-0285">Flavoprotein</keyword>
<gene>
    <name evidence="9" type="ORF">BDK63_002953</name>
</gene>
<dbReference type="InterPro" id="IPR023753">
    <property type="entry name" value="FAD/NAD-binding_dom"/>
</dbReference>
<feature type="domain" description="FAD/NAD(P)-binding" evidence="8">
    <location>
        <begin position="15"/>
        <end position="339"/>
    </location>
</feature>
<keyword evidence="5" id="KW-0520">NAD</keyword>
<organism evidence="9 10">
    <name type="scientific">Halomonas campaniensis</name>
    <dbReference type="NCBI Taxonomy" id="213554"/>
    <lineage>
        <taxon>Bacteria</taxon>
        <taxon>Pseudomonadati</taxon>
        <taxon>Pseudomonadota</taxon>
        <taxon>Gammaproteobacteria</taxon>
        <taxon>Oceanospirillales</taxon>
        <taxon>Halomonadaceae</taxon>
        <taxon>Halomonas</taxon>
    </lineage>
</organism>
<dbReference type="Pfam" id="PF02852">
    <property type="entry name" value="Pyr_redox_dim"/>
    <property type="match status" value="1"/>
</dbReference>
<evidence type="ECO:0000313" key="9">
    <source>
        <dbReference type="EMBL" id="MBB3332060.1"/>
    </source>
</evidence>
<proteinExistence type="inferred from homology"/>
<comment type="cofactor">
    <cofactor evidence="5">
        <name>FAD</name>
        <dbReference type="ChEBI" id="CHEBI:57692"/>
    </cofactor>
    <text evidence="5">Binds 1 FAD per subunit.</text>
</comment>
<keyword evidence="3 5" id="KW-0274">FAD</keyword>
<evidence type="ECO:0000313" key="10">
    <source>
        <dbReference type="Proteomes" id="UP000553442"/>
    </source>
</evidence>
<dbReference type="NCBIfam" id="NF004939">
    <property type="entry name" value="PRK06292.1-1"/>
    <property type="match status" value="1"/>
</dbReference>
<comment type="similarity">
    <text evidence="1">Belongs to the class-I pyridine nucleotide-disulfide oxidoreductase family.</text>
</comment>
<dbReference type="InterPro" id="IPR016156">
    <property type="entry name" value="FAD/NAD-linked_Rdtase_dimer_sf"/>
</dbReference>
<dbReference type="Gene3D" id="3.50.50.60">
    <property type="entry name" value="FAD/NAD(P)-binding domain"/>
    <property type="match status" value="2"/>
</dbReference>
<dbReference type="AlphaFoldDB" id="A0A7W5PBT2"/>
<keyword evidence="5" id="KW-0547">Nucleotide-binding</keyword>
<dbReference type="PRINTS" id="PR00368">
    <property type="entry name" value="FADPNR"/>
</dbReference>
<dbReference type="EMBL" id="JACHZF010000023">
    <property type="protein sequence ID" value="MBB3332060.1"/>
    <property type="molecule type" value="Genomic_DNA"/>
</dbReference>
<dbReference type="EC" id="1.8.1.4" evidence="9"/>
<dbReference type="GO" id="GO:0004148">
    <property type="term" value="F:dihydrolipoyl dehydrogenase (NADH) activity"/>
    <property type="evidence" value="ECO:0007669"/>
    <property type="project" value="UniProtKB-EC"/>
</dbReference>
<evidence type="ECO:0000259" key="8">
    <source>
        <dbReference type="Pfam" id="PF07992"/>
    </source>
</evidence>
<dbReference type="InterPro" id="IPR036188">
    <property type="entry name" value="FAD/NAD-bd_sf"/>
</dbReference>
<feature type="binding site" evidence="5">
    <location>
        <begin position="186"/>
        <end position="193"/>
    </location>
    <ligand>
        <name>NAD(+)</name>
        <dbReference type="ChEBI" id="CHEBI:57540"/>
    </ligand>
</feature>
<name>A0A7W5PBT2_9GAMM</name>
<evidence type="ECO:0000256" key="2">
    <source>
        <dbReference type="ARBA" id="ARBA00022630"/>
    </source>
</evidence>
<feature type="binding site" evidence="5">
    <location>
        <position position="324"/>
    </location>
    <ligand>
        <name>FAD</name>
        <dbReference type="ChEBI" id="CHEBI:57692"/>
    </ligand>
</feature>
<dbReference type="SUPFAM" id="SSF55424">
    <property type="entry name" value="FAD/NAD-linked reductases, dimerisation (C-terminal) domain"/>
    <property type="match status" value="1"/>
</dbReference>
<dbReference type="PIRSF" id="PIRSF000350">
    <property type="entry name" value="Mercury_reductase_MerA"/>
    <property type="match status" value="1"/>
</dbReference>
<comment type="caution">
    <text evidence="9">The sequence shown here is derived from an EMBL/GenBank/DDBJ whole genome shotgun (WGS) entry which is preliminary data.</text>
</comment>
<feature type="domain" description="Pyridine nucleotide-disulphide oxidoreductase dimerisation" evidence="7">
    <location>
        <begin position="363"/>
        <end position="468"/>
    </location>
</feature>
<dbReference type="GO" id="GO:0050660">
    <property type="term" value="F:flavin adenine dinucleotide binding"/>
    <property type="evidence" value="ECO:0007669"/>
    <property type="project" value="TreeGrafter"/>
</dbReference>
<evidence type="ECO:0000259" key="7">
    <source>
        <dbReference type="Pfam" id="PF02852"/>
    </source>
</evidence>
<keyword evidence="9" id="KW-0560">Oxidoreductase</keyword>
<keyword evidence="10" id="KW-1185">Reference proteome</keyword>
<protein>
    <submittedName>
        <fullName evidence="9">Dihydrolipoamide dehydrogenase</fullName>
        <ecNumber evidence="9">1.8.1.4</ecNumber>
    </submittedName>
</protein>
<dbReference type="InterPro" id="IPR001100">
    <property type="entry name" value="Pyr_nuc-diS_OxRdtase"/>
</dbReference>
<evidence type="ECO:0000256" key="1">
    <source>
        <dbReference type="ARBA" id="ARBA00007532"/>
    </source>
</evidence>
<dbReference type="PRINTS" id="PR00411">
    <property type="entry name" value="PNDRDTASEI"/>
</dbReference>
<evidence type="ECO:0000256" key="3">
    <source>
        <dbReference type="ARBA" id="ARBA00022827"/>
    </source>
</evidence>
<accession>A0A7W5PBT2</accession>
<evidence type="ECO:0000256" key="6">
    <source>
        <dbReference type="PIRSR" id="PIRSR000350-4"/>
    </source>
</evidence>
<reference evidence="9 10" key="1">
    <citation type="submission" date="2020-08" db="EMBL/GenBank/DDBJ databases">
        <title>Genomic Encyclopedia of Archaeal and Bacterial Type Strains, Phase II (KMG-II): from individual species to whole genera.</title>
        <authorList>
            <person name="Goeker M."/>
        </authorList>
    </citation>
    <scope>NUCLEOTIDE SEQUENCE [LARGE SCALE GENOMIC DNA]</scope>
    <source>
        <strain evidence="9 10">5AG</strain>
    </source>
</reference>
<feature type="binding site" evidence="5">
    <location>
        <position position="277"/>
    </location>
    <ligand>
        <name>NAD(+)</name>
        <dbReference type="ChEBI" id="CHEBI:57540"/>
    </ligand>
</feature>
<dbReference type="PANTHER" id="PTHR43014:SF4">
    <property type="entry name" value="PYRIDINE NUCLEOTIDE-DISULFIDE OXIDOREDUCTASE RCLA-RELATED"/>
    <property type="match status" value="1"/>
</dbReference>
<dbReference type="GO" id="GO:0003955">
    <property type="term" value="F:NAD(P)H dehydrogenase (quinone) activity"/>
    <property type="evidence" value="ECO:0007669"/>
    <property type="project" value="TreeGrafter"/>
</dbReference>
<dbReference type="Proteomes" id="UP000553442">
    <property type="component" value="Unassembled WGS sequence"/>
</dbReference>
<dbReference type="PANTHER" id="PTHR43014">
    <property type="entry name" value="MERCURIC REDUCTASE"/>
    <property type="match status" value="1"/>
</dbReference>
<feature type="disulfide bond" description="Redox-active" evidence="6">
    <location>
        <begin position="51"/>
        <end position="56"/>
    </location>
</feature>
<dbReference type="Pfam" id="PF07992">
    <property type="entry name" value="Pyr_redox_2"/>
    <property type="match status" value="1"/>
</dbReference>